<dbReference type="Proteomes" id="UP000762676">
    <property type="component" value="Unassembled WGS sequence"/>
</dbReference>
<evidence type="ECO:0000313" key="2">
    <source>
        <dbReference type="EMBL" id="GFR73718.1"/>
    </source>
</evidence>
<protein>
    <submittedName>
        <fullName evidence="2">Retrovirus-related Pol polyprotein from transposon opus</fullName>
    </submittedName>
</protein>
<gene>
    <name evidence="2" type="ORF">ElyMa_000411900</name>
</gene>
<dbReference type="InterPro" id="IPR041577">
    <property type="entry name" value="RT_RNaseH_2"/>
</dbReference>
<dbReference type="Gene3D" id="3.10.20.370">
    <property type="match status" value="1"/>
</dbReference>
<dbReference type="PANTHER" id="PTHR33064">
    <property type="entry name" value="POL PROTEIN"/>
    <property type="match status" value="1"/>
</dbReference>
<evidence type="ECO:0000259" key="1">
    <source>
        <dbReference type="Pfam" id="PF17919"/>
    </source>
</evidence>
<keyword evidence="3" id="KW-1185">Reference proteome</keyword>
<comment type="caution">
    <text evidence="2">The sequence shown here is derived from an EMBL/GenBank/DDBJ whole genome shotgun (WGS) entry which is preliminary data.</text>
</comment>
<dbReference type="InterPro" id="IPR051320">
    <property type="entry name" value="Viral_Replic_Matur_Polypro"/>
</dbReference>
<dbReference type="SUPFAM" id="SSF56672">
    <property type="entry name" value="DNA/RNA polymerases"/>
    <property type="match status" value="1"/>
</dbReference>
<organism evidence="2 3">
    <name type="scientific">Elysia marginata</name>
    <dbReference type="NCBI Taxonomy" id="1093978"/>
    <lineage>
        <taxon>Eukaryota</taxon>
        <taxon>Metazoa</taxon>
        <taxon>Spiralia</taxon>
        <taxon>Lophotrochozoa</taxon>
        <taxon>Mollusca</taxon>
        <taxon>Gastropoda</taxon>
        <taxon>Heterobranchia</taxon>
        <taxon>Euthyneura</taxon>
        <taxon>Panpulmonata</taxon>
        <taxon>Sacoglossa</taxon>
        <taxon>Placobranchoidea</taxon>
        <taxon>Plakobranchidae</taxon>
        <taxon>Elysia</taxon>
    </lineage>
</organism>
<dbReference type="PANTHER" id="PTHR33064:SF37">
    <property type="entry name" value="RIBONUCLEASE H"/>
    <property type="match status" value="1"/>
</dbReference>
<proteinExistence type="predicted"/>
<dbReference type="Pfam" id="PF17919">
    <property type="entry name" value="RT_RNaseH_2"/>
    <property type="match status" value="1"/>
</dbReference>
<evidence type="ECO:0000313" key="3">
    <source>
        <dbReference type="Proteomes" id="UP000762676"/>
    </source>
</evidence>
<reference evidence="2 3" key="1">
    <citation type="journal article" date="2021" name="Elife">
        <title>Chloroplast acquisition without the gene transfer in kleptoplastic sea slugs, Plakobranchus ocellatus.</title>
        <authorList>
            <person name="Maeda T."/>
            <person name="Takahashi S."/>
            <person name="Yoshida T."/>
            <person name="Shimamura S."/>
            <person name="Takaki Y."/>
            <person name="Nagai Y."/>
            <person name="Toyoda A."/>
            <person name="Suzuki Y."/>
            <person name="Arimoto A."/>
            <person name="Ishii H."/>
            <person name="Satoh N."/>
            <person name="Nishiyama T."/>
            <person name="Hasebe M."/>
            <person name="Maruyama T."/>
            <person name="Minagawa J."/>
            <person name="Obokata J."/>
            <person name="Shigenobu S."/>
        </authorList>
    </citation>
    <scope>NUCLEOTIDE SEQUENCE [LARGE SCALE GENOMIC DNA]</scope>
</reference>
<dbReference type="Gene3D" id="3.30.70.270">
    <property type="match status" value="1"/>
</dbReference>
<feature type="domain" description="Reverse transcriptase/retrotransposon-derived protein RNase H-like" evidence="1">
    <location>
        <begin position="48"/>
        <end position="134"/>
    </location>
</feature>
<name>A0AAV4FJZ0_9GAST</name>
<dbReference type="InterPro" id="IPR043502">
    <property type="entry name" value="DNA/RNA_pol_sf"/>
</dbReference>
<dbReference type="FunFam" id="3.10.20.370:FF:000001">
    <property type="entry name" value="Retrovirus-related Pol polyprotein from transposon 17.6-like protein"/>
    <property type="match status" value="1"/>
</dbReference>
<accession>A0AAV4FJZ0</accession>
<dbReference type="InterPro" id="IPR043128">
    <property type="entry name" value="Rev_trsase/Diguanyl_cyclase"/>
</dbReference>
<dbReference type="EMBL" id="BMAT01000811">
    <property type="protein sequence ID" value="GFR73718.1"/>
    <property type="molecule type" value="Genomic_DNA"/>
</dbReference>
<dbReference type="AlphaFoldDB" id="A0AAV4FJZ0"/>
<sequence>MQTLLAQKKDIFSFLGLTSFYRRHVPHSSAIPSPCTDTARKDKPNIVWEETQLKEFKNLKTALTCKPVLKLPHFNRLFILSTDGSDTGLGAILKQDHDGVKFPVMYLSRKLLLREQRYSVVEKECLAVLRAVNKSLNTCTFMDSSFLSKKKKETKNILQKSYVCK</sequence>